<feature type="coiled-coil region" evidence="1">
    <location>
        <begin position="226"/>
        <end position="253"/>
    </location>
</feature>
<proteinExistence type="predicted"/>
<sequence>MLLESPKLEQPVDVNWVRKSTNRPDDFTQSECETIVRIVEALTDYVPKCRMKKEGGKSPPEYNVATMIRVVLISNTLLRYAGYADFSRKYAPAPSISTLHPIPLSAAAIYEILCSREPSHFDSRIDDTHLISSVEHANKNKSTVFGNFFDMDKIHGICSSYGLHFADRMSYINPYTVRIMGEVVPAHQGRGGCPIVSDLDEAKKDKTRKRSGRDWGREGSRTGLSQEAARERLVNIEKELEELKSLQEEKRQRWLKADQNRYELSVHERELSKAGREQRASEKKVKAPRTVQQQQAYQDLFQARRTAEILFLDWLKDDSRLRDLRATRYALQKIAKTRPNTSLPNSTPPPTQPTWTNPCTENKTESIRIDHLLQGVANAKSSSGAPRDIALTSDDPGLCTLNT</sequence>
<gene>
    <name evidence="3" type="ORF">BGZ97_009697</name>
</gene>
<feature type="compositionally biased region" description="Basic and acidic residues" evidence="2">
    <location>
        <begin position="266"/>
        <end position="285"/>
    </location>
</feature>
<dbReference type="Proteomes" id="UP000823405">
    <property type="component" value="Unassembled WGS sequence"/>
</dbReference>
<name>A0A9P6QQ12_9FUNG</name>
<accession>A0A9P6QQ12</accession>
<protein>
    <submittedName>
        <fullName evidence="3">Uncharacterized protein</fullName>
    </submittedName>
</protein>
<dbReference type="EMBL" id="JAAAIN010004735">
    <property type="protein sequence ID" value="KAG0278702.1"/>
    <property type="molecule type" value="Genomic_DNA"/>
</dbReference>
<feature type="non-terminal residue" evidence="3">
    <location>
        <position position="403"/>
    </location>
</feature>
<evidence type="ECO:0000313" key="3">
    <source>
        <dbReference type="EMBL" id="KAG0278702.1"/>
    </source>
</evidence>
<dbReference type="OrthoDB" id="2436324at2759"/>
<comment type="caution">
    <text evidence="3">The sequence shown here is derived from an EMBL/GenBank/DDBJ whole genome shotgun (WGS) entry which is preliminary data.</text>
</comment>
<organism evidence="3 4">
    <name type="scientific">Linnemannia gamsii</name>
    <dbReference type="NCBI Taxonomy" id="64522"/>
    <lineage>
        <taxon>Eukaryota</taxon>
        <taxon>Fungi</taxon>
        <taxon>Fungi incertae sedis</taxon>
        <taxon>Mucoromycota</taxon>
        <taxon>Mortierellomycotina</taxon>
        <taxon>Mortierellomycetes</taxon>
        <taxon>Mortierellales</taxon>
        <taxon>Mortierellaceae</taxon>
        <taxon>Linnemannia</taxon>
    </lineage>
</organism>
<evidence type="ECO:0000256" key="1">
    <source>
        <dbReference type="SAM" id="Coils"/>
    </source>
</evidence>
<keyword evidence="4" id="KW-1185">Reference proteome</keyword>
<reference evidence="3" key="1">
    <citation type="journal article" date="2020" name="Fungal Divers.">
        <title>Resolving the Mortierellaceae phylogeny through synthesis of multi-gene phylogenetics and phylogenomics.</title>
        <authorList>
            <person name="Vandepol N."/>
            <person name="Liber J."/>
            <person name="Desiro A."/>
            <person name="Na H."/>
            <person name="Kennedy M."/>
            <person name="Barry K."/>
            <person name="Grigoriev I.V."/>
            <person name="Miller A.N."/>
            <person name="O'Donnell K."/>
            <person name="Stajich J.E."/>
            <person name="Bonito G."/>
        </authorList>
    </citation>
    <scope>NUCLEOTIDE SEQUENCE</scope>
    <source>
        <strain evidence="3">NVP60</strain>
    </source>
</reference>
<dbReference type="AlphaFoldDB" id="A0A9P6QQ12"/>
<feature type="region of interest" description="Disordered" evidence="2">
    <location>
        <begin position="195"/>
        <end position="226"/>
    </location>
</feature>
<keyword evidence="1" id="KW-0175">Coiled coil</keyword>
<feature type="region of interest" description="Disordered" evidence="2">
    <location>
        <begin position="336"/>
        <end position="357"/>
    </location>
</feature>
<feature type="region of interest" description="Disordered" evidence="2">
    <location>
        <begin position="266"/>
        <end position="290"/>
    </location>
</feature>
<evidence type="ECO:0000313" key="4">
    <source>
        <dbReference type="Proteomes" id="UP000823405"/>
    </source>
</evidence>
<evidence type="ECO:0000256" key="2">
    <source>
        <dbReference type="SAM" id="MobiDB-lite"/>
    </source>
</evidence>